<name>A0A914DPG1_9BILA</name>
<proteinExistence type="predicted"/>
<dbReference type="Proteomes" id="UP000887540">
    <property type="component" value="Unplaced"/>
</dbReference>
<reference evidence="4" key="1">
    <citation type="submission" date="2022-11" db="UniProtKB">
        <authorList>
            <consortium name="WormBaseParasite"/>
        </authorList>
    </citation>
    <scope>IDENTIFICATION</scope>
</reference>
<accession>A0A914DPG1</accession>
<keyword evidence="3" id="KW-1185">Reference proteome</keyword>
<evidence type="ECO:0000313" key="4">
    <source>
        <dbReference type="WBParaSite" id="ACRNAN_scaffold3184.g21349.t1"/>
    </source>
</evidence>
<sequence>MSAKFLIVIISISLFVAIFAEENILANENVEGMKHVRAKRYGGQGGGGYGGQQGFNPLALIGQFLGGNQGGGFGGNQGGFGGNQGGWGGNQGGWGGQQGSESDEG</sequence>
<dbReference type="AlphaFoldDB" id="A0A914DPG1"/>
<feature type="chain" id="PRO_5038125941" evidence="2">
    <location>
        <begin position="21"/>
        <end position="105"/>
    </location>
</feature>
<protein>
    <submittedName>
        <fullName evidence="4">Uncharacterized protein</fullName>
    </submittedName>
</protein>
<feature type="compositionally biased region" description="Gly residues" evidence="1">
    <location>
        <begin position="72"/>
        <end position="98"/>
    </location>
</feature>
<evidence type="ECO:0000256" key="2">
    <source>
        <dbReference type="SAM" id="SignalP"/>
    </source>
</evidence>
<keyword evidence="2" id="KW-0732">Signal</keyword>
<feature type="signal peptide" evidence="2">
    <location>
        <begin position="1"/>
        <end position="20"/>
    </location>
</feature>
<evidence type="ECO:0000256" key="1">
    <source>
        <dbReference type="SAM" id="MobiDB-lite"/>
    </source>
</evidence>
<dbReference type="WBParaSite" id="ACRNAN_scaffold3184.g21349.t1">
    <property type="protein sequence ID" value="ACRNAN_scaffold3184.g21349.t1"/>
    <property type="gene ID" value="ACRNAN_scaffold3184.g21349"/>
</dbReference>
<organism evidence="3 4">
    <name type="scientific">Acrobeloides nanus</name>
    <dbReference type="NCBI Taxonomy" id="290746"/>
    <lineage>
        <taxon>Eukaryota</taxon>
        <taxon>Metazoa</taxon>
        <taxon>Ecdysozoa</taxon>
        <taxon>Nematoda</taxon>
        <taxon>Chromadorea</taxon>
        <taxon>Rhabditida</taxon>
        <taxon>Tylenchina</taxon>
        <taxon>Cephalobomorpha</taxon>
        <taxon>Cephaloboidea</taxon>
        <taxon>Cephalobidae</taxon>
        <taxon>Acrobeloides</taxon>
    </lineage>
</organism>
<feature type="region of interest" description="Disordered" evidence="1">
    <location>
        <begin position="72"/>
        <end position="105"/>
    </location>
</feature>
<evidence type="ECO:0000313" key="3">
    <source>
        <dbReference type="Proteomes" id="UP000887540"/>
    </source>
</evidence>